<keyword evidence="2" id="KW-1185">Reference proteome</keyword>
<organism evidence="1 2">
    <name type="scientific">Mytilus edulis</name>
    <name type="common">Blue mussel</name>
    <dbReference type="NCBI Taxonomy" id="6550"/>
    <lineage>
        <taxon>Eukaryota</taxon>
        <taxon>Metazoa</taxon>
        <taxon>Spiralia</taxon>
        <taxon>Lophotrochozoa</taxon>
        <taxon>Mollusca</taxon>
        <taxon>Bivalvia</taxon>
        <taxon>Autobranchia</taxon>
        <taxon>Pteriomorphia</taxon>
        <taxon>Mytilida</taxon>
        <taxon>Mytiloidea</taxon>
        <taxon>Mytilidae</taxon>
        <taxon>Mytilinae</taxon>
        <taxon>Mytilus</taxon>
    </lineage>
</organism>
<dbReference type="EMBL" id="CAJPWZ010000730">
    <property type="protein sequence ID" value="CAG2200024.1"/>
    <property type="molecule type" value="Genomic_DNA"/>
</dbReference>
<reference evidence="1" key="1">
    <citation type="submission" date="2021-03" db="EMBL/GenBank/DDBJ databases">
        <authorList>
            <person name="Bekaert M."/>
        </authorList>
    </citation>
    <scope>NUCLEOTIDE SEQUENCE</scope>
</reference>
<evidence type="ECO:0000313" key="2">
    <source>
        <dbReference type="Proteomes" id="UP000683360"/>
    </source>
</evidence>
<protein>
    <recommendedName>
        <fullName evidence="3">BRICHOS domain-containing protein</fullName>
    </recommendedName>
</protein>
<dbReference type="OrthoDB" id="6073626at2759"/>
<proteinExistence type="predicted"/>
<sequence length="207" mass="22745">MLRLLCIKITLDNDADNLNLKTKTMIIGLVTLLLVSVGASPEVNHLVEIDHQGCTVAMDVIHDSRAKTVLAIVGDVSKYKNGIQTVNFHDYNTGYGALKDINKQTCVITKSPVPMGTDKQYRVGITTEVHDHVLNLVPRKLTYDDVKTLAGPKVATFCKDYTSLYADITKANKQKRDADDAGSSMSYMWCVISRCIVNTSAFDTAMG</sequence>
<comment type="caution">
    <text evidence="1">The sequence shown here is derived from an EMBL/GenBank/DDBJ whole genome shotgun (WGS) entry which is preliminary data.</text>
</comment>
<dbReference type="Proteomes" id="UP000683360">
    <property type="component" value="Unassembled WGS sequence"/>
</dbReference>
<gene>
    <name evidence="1" type="ORF">MEDL_14702</name>
</gene>
<evidence type="ECO:0000313" key="1">
    <source>
        <dbReference type="EMBL" id="CAG2200024.1"/>
    </source>
</evidence>
<name>A0A8S3QYP5_MYTED</name>
<accession>A0A8S3QYP5</accession>
<dbReference type="AlphaFoldDB" id="A0A8S3QYP5"/>
<evidence type="ECO:0008006" key="3">
    <source>
        <dbReference type="Google" id="ProtNLM"/>
    </source>
</evidence>